<proteinExistence type="predicted"/>
<dbReference type="AlphaFoldDB" id="A0A0W7YTJ9"/>
<dbReference type="RefSeq" id="WP_058880517.1">
    <property type="nucleotide sequence ID" value="NZ_JBEBZE010000012.1"/>
</dbReference>
<reference evidence="2 3" key="1">
    <citation type="submission" date="2015-12" db="EMBL/GenBank/DDBJ databases">
        <title>Complete genome sequence of a multi-drug resistant strain Acidovorax sp. 12322-1.</title>
        <authorList>
            <person name="Ming D."/>
            <person name="Wang M."/>
            <person name="Hu S."/>
            <person name="Zhou Y."/>
            <person name="Jiang T."/>
        </authorList>
    </citation>
    <scope>NUCLEOTIDE SEQUENCE [LARGE SCALE GENOMIC DNA]</scope>
    <source>
        <strain evidence="2 3">12322-1</strain>
    </source>
</reference>
<name>A0A0W7YTJ9_9BURK</name>
<organism evidence="2 3">
    <name type="scientific">Comamonas kerstersii</name>
    <dbReference type="NCBI Taxonomy" id="225992"/>
    <lineage>
        <taxon>Bacteria</taxon>
        <taxon>Pseudomonadati</taxon>
        <taxon>Pseudomonadota</taxon>
        <taxon>Betaproteobacteria</taxon>
        <taxon>Burkholderiales</taxon>
        <taxon>Comamonadaceae</taxon>
        <taxon>Comamonas</taxon>
    </lineage>
</organism>
<feature type="coiled-coil region" evidence="1">
    <location>
        <begin position="84"/>
        <end position="114"/>
    </location>
</feature>
<evidence type="ECO:0000256" key="1">
    <source>
        <dbReference type="SAM" id="Coils"/>
    </source>
</evidence>
<dbReference type="Proteomes" id="UP000053300">
    <property type="component" value="Unassembled WGS sequence"/>
</dbReference>
<dbReference type="EMBL" id="LPXH01000040">
    <property type="protein sequence ID" value="KUF38379.1"/>
    <property type="molecule type" value="Genomic_DNA"/>
</dbReference>
<comment type="caution">
    <text evidence="2">The sequence shown here is derived from an EMBL/GenBank/DDBJ whole genome shotgun (WGS) entry which is preliminary data.</text>
</comment>
<sequence length="118" mass="12674">MVGFGATAQVPAQQLETVPAEVQTAGAQRLQVLERIELPRAREALQSHLKHCDTLMAVLHTRRAMAMMEGPESASSWQDMEVLVAQCQVTANQLRSALQALEAEKASLQQAQGAAAAP</sequence>
<keyword evidence="3" id="KW-1185">Reference proteome</keyword>
<gene>
    <name evidence="2" type="ORF">AS359_11670</name>
</gene>
<keyword evidence="1" id="KW-0175">Coiled coil</keyword>
<accession>A0A0W7YTJ9</accession>
<evidence type="ECO:0000313" key="3">
    <source>
        <dbReference type="Proteomes" id="UP000053300"/>
    </source>
</evidence>
<evidence type="ECO:0000313" key="2">
    <source>
        <dbReference type="EMBL" id="KUF38379.1"/>
    </source>
</evidence>
<protein>
    <submittedName>
        <fullName evidence="2">Uncharacterized protein</fullName>
    </submittedName>
</protein>